<name>A0AA36GYL7_CYLNA</name>
<dbReference type="InterPro" id="IPR019787">
    <property type="entry name" value="Znf_PHD-finger"/>
</dbReference>
<accession>A0AA36GYL7</accession>
<evidence type="ECO:0000313" key="8">
    <source>
        <dbReference type="Proteomes" id="UP001176961"/>
    </source>
</evidence>
<dbReference type="AlphaFoldDB" id="A0AA36GYL7"/>
<evidence type="ECO:0000313" key="7">
    <source>
        <dbReference type="EMBL" id="CAJ0600458.1"/>
    </source>
</evidence>
<keyword evidence="1" id="KW-0479">Metal-binding</keyword>
<evidence type="ECO:0000256" key="2">
    <source>
        <dbReference type="ARBA" id="ARBA00022771"/>
    </source>
</evidence>
<dbReference type="GO" id="GO:0003714">
    <property type="term" value="F:transcription corepressor activity"/>
    <property type="evidence" value="ECO:0007669"/>
    <property type="project" value="InterPro"/>
</dbReference>
<organism evidence="7 8">
    <name type="scientific">Cylicocyclus nassatus</name>
    <name type="common">Nematode worm</name>
    <dbReference type="NCBI Taxonomy" id="53992"/>
    <lineage>
        <taxon>Eukaryota</taxon>
        <taxon>Metazoa</taxon>
        <taxon>Ecdysozoa</taxon>
        <taxon>Nematoda</taxon>
        <taxon>Chromadorea</taxon>
        <taxon>Rhabditida</taxon>
        <taxon>Rhabditina</taxon>
        <taxon>Rhabditomorpha</taxon>
        <taxon>Strongyloidea</taxon>
        <taxon>Strongylidae</taxon>
        <taxon>Cylicocyclus</taxon>
    </lineage>
</organism>
<feature type="region of interest" description="Disordered" evidence="5">
    <location>
        <begin position="375"/>
        <end position="399"/>
    </location>
</feature>
<dbReference type="SUPFAM" id="SSF57903">
    <property type="entry name" value="FYVE/PHD zinc finger"/>
    <property type="match status" value="2"/>
</dbReference>
<evidence type="ECO:0000259" key="6">
    <source>
        <dbReference type="PROSITE" id="PS50016"/>
    </source>
</evidence>
<reference evidence="7" key="1">
    <citation type="submission" date="2023-07" db="EMBL/GenBank/DDBJ databases">
        <authorList>
            <consortium name="CYATHOMIX"/>
        </authorList>
    </citation>
    <scope>NUCLEOTIDE SEQUENCE</scope>
    <source>
        <strain evidence="7">N/A</strain>
    </source>
</reference>
<dbReference type="SMART" id="SM00249">
    <property type="entry name" value="PHD"/>
    <property type="match status" value="2"/>
</dbReference>
<evidence type="ECO:0000256" key="5">
    <source>
        <dbReference type="SAM" id="MobiDB-lite"/>
    </source>
</evidence>
<dbReference type="InterPro" id="IPR019786">
    <property type="entry name" value="Zinc_finger_PHD-type_CS"/>
</dbReference>
<dbReference type="InterPro" id="IPR001965">
    <property type="entry name" value="Znf_PHD"/>
</dbReference>
<sequence length="584" mass="66335">MRLAAESCYQMIANCIFADLYSPSNKFCKMPRKRKGKCRQMYRYDEENGLLEEIAKVTSPPGKVKLVNHYVRPTEPIAVTDWKSVNRTYCVVCREGGELLCCDACPASFHLLCHEPVIRREAIPRGRWLCNRCHHSGSSITRKRNRASTLTEDEHRLLEMNKIFCSREIRNTVAFYLALSTSLTSCNARQFELPASLRNDGLLPYRGLAQPRYIVVNEPCTVCKGLGEDSLKIRCDFCRYVYHLDCLRPPLCCPPSETWMCPNHVEPVVESKLLTSISVTERRHLWAKYARQRVDEHFVRMSFLHKIHKSSDEQITANVQTSNACEKNRDSPLEYHTSLEVDDKPTTSTYNDEPSVLVAERPGIRRDREWMCERPPSTSLNYREQSPPNRPSLQDDKARSSTSTIPLHACIDTAPFCSAVLPLSTRGFCSNSRSLDRTYTVMVPASGCNASDLNEELQFIHVDFALDEDNCSFDCRSYCTCEDVCHRRIRGNAENSLTKSDDAAPQFIRTAAENDLNEEYESTKCGSPMDIAQIETPSMPIRGSVLRALLESPDGSAVEHASKNKSMVMTRMRRSRAPVIKSPL</sequence>
<dbReference type="InterPro" id="IPR011011">
    <property type="entry name" value="Znf_FYVE_PHD"/>
</dbReference>
<comment type="caution">
    <text evidence="7">The sequence shown here is derived from an EMBL/GenBank/DDBJ whole genome shotgun (WGS) entry which is preliminary data.</text>
</comment>
<dbReference type="EMBL" id="CATQJL010000223">
    <property type="protein sequence ID" value="CAJ0600458.1"/>
    <property type="molecule type" value="Genomic_DNA"/>
</dbReference>
<feature type="domain" description="PHD-type" evidence="6">
    <location>
        <begin position="87"/>
        <end position="136"/>
    </location>
</feature>
<dbReference type="Gene3D" id="3.30.40.10">
    <property type="entry name" value="Zinc/RING finger domain, C3HC4 (zinc finger)"/>
    <property type="match status" value="2"/>
</dbReference>
<evidence type="ECO:0000256" key="1">
    <source>
        <dbReference type="ARBA" id="ARBA00022723"/>
    </source>
</evidence>
<dbReference type="Proteomes" id="UP001176961">
    <property type="component" value="Unassembled WGS sequence"/>
</dbReference>
<dbReference type="PROSITE" id="PS50016">
    <property type="entry name" value="ZF_PHD_2"/>
    <property type="match status" value="1"/>
</dbReference>
<dbReference type="PANTHER" id="PTHR46309">
    <property type="entry name" value="PHD FINGER PROTEIN 12"/>
    <property type="match status" value="1"/>
</dbReference>
<dbReference type="GO" id="GO:0008270">
    <property type="term" value="F:zinc ion binding"/>
    <property type="evidence" value="ECO:0007669"/>
    <property type="project" value="UniProtKB-KW"/>
</dbReference>
<feature type="compositionally biased region" description="Polar residues" evidence="5">
    <location>
        <begin position="376"/>
        <end position="387"/>
    </location>
</feature>
<gene>
    <name evidence="7" type="ORF">CYNAS_LOCUS12441</name>
</gene>
<dbReference type="InterPro" id="IPR042163">
    <property type="entry name" value="PHF12"/>
</dbReference>
<evidence type="ECO:0000256" key="3">
    <source>
        <dbReference type="ARBA" id="ARBA00022833"/>
    </source>
</evidence>
<dbReference type="GO" id="GO:0070822">
    <property type="term" value="C:Sin3-type complex"/>
    <property type="evidence" value="ECO:0007669"/>
    <property type="project" value="TreeGrafter"/>
</dbReference>
<dbReference type="PROSITE" id="PS01359">
    <property type="entry name" value="ZF_PHD_1"/>
    <property type="match status" value="1"/>
</dbReference>
<protein>
    <recommendedName>
        <fullName evidence="6">PHD-type domain-containing protein</fullName>
    </recommendedName>
</protein>
<proteinExistence type="predicted"/>
<keyword evidence="3" id="KW-0862">Zinc</keyword>
<keyword evidence="8" id="KW-1185">Reference proteome</keyword>
<dbReference type="PANTHER" id="PTHR46309:SF1">
    <property type="entry name" value="PHD FINGER PROTEIN 12"/>
    <property type="match status" value="1"/>
</dbReference>
<dbReference type="InterPro" id="IPR013083">
    <property type="entry name" value="Znf_RING/FYVE/PHD"/>
</dbReference>
<dbReference type="Pfam" id="PF00628">
    <property type="entry name" value="PHD"/>
    <property type="match status" value="1"/>
</dbReference>
<dbReference type="GO" id="GO:0000122">
    <property type="term" value="P:negative regulation of transcription by RNA polymerase II"/>
    <property type="evidence" value="ECO:0007669"/>
    <property type="project" value="TreeGrafter"/>
</dbReference>
<keyword evidence="2 4" id="KW-0863">Zinc-finger</keyword>
<evidence type="ECO:0000256" key="4">
    <source>
        <dbReference type="PROSITE-ProRule" id="PRU00146"/>
    </source>
</evidence>